<name>A0A975YKX0_9PROT</name>
<dbReference type="Pfam" id="PF07704">
    <property type="entry name" value="PSK_trans_fac"/>
    <property type="match status" value="1"/>
</dbReference>
<evidence type="ECO:0000313" key="2">
    <source>
        <dbReference type="EMBL" id="QXM26229.1"/>
    </source>
</evidence>
<protein>
    <submittedName>
        <fullName evidence="2">Type II toxin-antitoxin system VapB family antitoxin</fullName>
    </submittedName>
</protein>
<reference evidence="2" key="1">
    <citation type="submission" date="2021-06" db="EMBL/GenBank/DDBJ databases">
        <title>Elioraea tepida, sp. nov., a moderately thermophilic aerobic anoxygenic phototrophic bacterium isolated from an alkaline siliceous hot spring mat community in Yellowstone National Park, WY, USA.</title>
        <authorList>
            <person name="Saini M.K."/>
            <person name="Yoshida S."/>
            <person name="Sebastian A."/>
            <person name="Hirose S."/>
            <person name="Hara E."/>
            <person name="Tamaki H."/>
            <person name="Soulier N.T."/>
            <person name="Albert I."/>
            <person name="Hanada S."/>
            <person name="Bryant D.A."/>
            <person name="Tank M."/>
        </authorList>
    </citation>
    <scope>NUCLEOTIDE SEQUENCE</scope>
    <source>
        <strain evidence="2">MS-P2</strain>
    </source>
</reference>
<sequence>MARQLNIKSEEAYRLASELAALKGESLTQAVTAALRERLARERQRATREERLARILEHAAVVRANVAPGTSSESDKDLYNEDGLPT</sequence>
<keyword evidence="3" id="KW-1185">Reference proteome</keyword>
<organism evidence="2 3">
    <name type="scientific">Elioraea tepida</name>
    <dbReference type="NCBI Taxonomy" id="2843330"/>
    <lineage>
        <taxon>Bacteria</taxon>
        <taxon>Pseudomonadati</taxon>
        <taxon>Pseudomonadota</taxon>
        <taxon>Alphaproteobacteria</taxon>
        <taxon>Acetobacterales</taxon>
        <taxon>Elioraeaceae</taxon>
        <taxon>Elioraea</taxon>
    </lineage>
</organism>
<evidence type="ECO:0000313" key="3">
    <source>
        <dbReference type="Proteomes" id="UP000694001"/>
    </source>
</evidence>
<dbReference type="AlphaFoldDB" id="A0A975YKX0"/>
<dbReference type="InterPro" id="IPR011660">
    <property type="entry name" value="VapB-like"/>
</dbReference>
<feature type="region of interest" description="Disordered" evidence="1">
    <location>
        <begin position="65"/>
        <end position="86"/>
    </location>
</feature>
<evidence type="ECO:0000256" key="1">
    <source>
        <dbReference type="SAM" id="MobiDB-lite"/>
    </source>
</evidence>
<accession>A0A975YKX0</accession>
<dbReference type="KEGG" id="elio:KO353_06155"/>
<dbReference type="Proteomes" id="UP000694001">
    <property type="component" value="Chromosome"/>
</dbReference>
<dbReference type="EMBL" id="CP076448">
    <property type="protein sequence ID" value="QXM26229.1"/>
    <property type="molecule type" value="Genomic_DNA"/>
</dbReference>
<gene>
    <name evidence="2" type="ORF">KO353_06155</name>
</gene>
<proteinExistence type="predicted"/>